<dbReference type="Proteomes" id="UP000270988">
    <property type="component" value="Chromosome"/>
</dbReference>
<keyword evidence="1" id="KW-0812">Transmembrane</keyword>
<dbReference type="AlphaFoldDB" id="A0A448UTK9"/>
<feature type="transmembrane region" description="Helical" evidence="1">
    <location>
        <begin position="24"/>
        <end position="45"/>
    </location>
</feature>
<name>A0A448UTK9_9MICC</name>
<gene>
    <name evidence="2" type="ORF">NCTC10918_00476</name>
</gene>
<keyword evidence="1" id="KW-1133">Transmembrane helix</keyword>
<evidence type="ECO:0000313" key="3">
    <source>
        <dbReference type="Proteomes" id="UP000270988"/>
    </source>
</evidence>
<organism evidence="2 3">
    <name type="scientific">Rothia dentocariosa</name>
    <dbReference type="NCBI Taxonomy" id="2047"/>
    <lineage>
        <taxon>Bacteria</taxon>
        <taxon>Bacillati</taxon>
        <taxon>Actinomycetota</taxon>
        <taxon>Actinomycetes</taxon>
        <taxon>Micrococcales</taxon>
        <taxon>Micrococcaceae</taxon>
        <taxon>Rothia</taxon>
    </lineage>
</organism>
<dbReference type="EMBL" id="LR134521">
    <property type="protein sequence ID" value="VEJ29230.1"/>
    <property type="molecule type" value="Genomic_DNA"/>
</dbReference>
<evidence type="ECO:0000256" key="1">
    <source>
        <dbReference type="SAM" id="Phobius"/>
    </source>
</evidence>
<accession>A0A448UTK9</accession>
<evidence type="ECO:0000313" key="2">
    <source>
        <dbReference type="EMBL" id="VEJ29230.1"/>
    </source>
</evidence>
<proteinExistence type="predicted"/>
<keyword evidence="1" id="KW-0472">Membrane</keyword>
<reference evidence="2 3" key="1">
    <citation type="submission" date="2018-12" db="EMBL/GenBank/DDBJ databases">
        <authorList>
            <consortium name="Pathogen Informatics"/>
        </authorList>
    </citation>
    <scope>NUCLEOTIDE SEQUENCE [LARGE SCALE GENOMIC DNA]</scope>
    <source>
        <strain evidence="2 3">NCTC10918</strain>
    </source>
</reference>
<protein>
    <submittedName>
        <fullName evidence="2">Uncharacterized protein</fullName>
    </submittedName>
</protein>
<sequence length="52" mass="5554">MMSDNSIVILPHGLVMRGDTASRVVMVIFGTNCGFGLVEIIFIAMPAQLAES</sequence>